<keyword evidence="9 13" id="KW-1133">Transmembrane helix</keyword>
<organism evidence="15 16">
    <name type="scientific">Clitoria ternatea</name>
    <name type="common">Butterfly pea</name>
    <dbReference type="NCBI Taxonomy" id="43366"/>
    <lineage>
        <taxon>Eukaryota</taxon>
        <taxon>Viridiplantae</taxon>
        <taxon>Streptophyta</taxon>
        <taxon>Embryophyta</taxon>
        <taxon>Tracheophyta</taxon>
        <taxon>Spermatophyta</taxon>
        <taxon>Magnoliopsida</taxon>
        <taxon>eudicotyledons</taxon>
        <taxon>Gunneridae</taxon>
        <taxon>Pentapetalae</taxon>
        <taxon>rosids</taxon>
        <taxon>fabids</taxon>
        <taxon>Fabales</taxon>
        <taxon>Fabaceae</taxon>
        <taxon>Papilionoideae</taxon>
        <taxon>50 kb inversion clade</taxon>
        <taxon>NPAAA clade</taxon>
        <taxon>indigoferoid/millettioid clade</taxon>
        <taxon>Phaseoleae</taxon>
        <taxon>Clitoria</taxon>
    </lineage>
</organism>
<keyword evidence="5" id="KW-1003">Cell membrane</keyword>
<keyword evidence="4" id="KW-0813">Transport</keyword>
<feature type="transmembrane region" description="Helical" evidence="13">
    <location>
        <begin position="53"/>
        <end position="74"/>
    </location>
</feature>
<evidence type="ECO:0000313" key="15">
    <source>
        <dbReference type="EMBL" id="KAK7311752.1"/>
    </source>
</evidence>
<comment type="caution">
    <text evidence="15">The sequence shown here is derived from an EMBL/GenBank/DDBJ whole genome shotgun (WGS) entry which is preliminary data.</text>
</comment>
<feature type="transmembrane region" description="Helical" evidence="13">
    <location>
        <begin position="176"/>
        <end position="203"/>
    </location>
</feature>
<sequence>MDVEARKYLPSELDDDGRIKRTGNMLTATTHIVTVVVGAGVLALAWAMAQLGWLAGIASMIIFASISIYTYNLIADCYRYPDPVTGKRNYTYMQAVQAYLGGRMYVFCGLVLYGKLAGVTVGYTITTSTSLVAIKKAICFHQKGHKAYCKFSNNPYMIGFGIVQILLSQIPNFHKLTWLSTLAAITSFGYALIGSGLSLAVVASGKGETTRLFGNKIGPELSGTDKVWRVFSALGNIALACSFATVVYDIMDTLKSYPPENKQMKRANVLGITAMTILFLLCGGLGYAAFGDDTPGNILTGFGFYEPFWLVALGNVCIVIHMVGAFQVMAQPLFRIIEMGANMAWPNSTFITMEYPTKIGSLTFNINLFRLIWRTIYVILATIVAMAMPFFNEFLALLGAIGFWPLIVFFPIQMHIAQKQIKTISLKWCVLHLISFLCFIISLAAAVGSIRGISKNISKYKVFMYKQ</sequence>
<dbReference type="GO" id="GO:0015293">
    <property type="term" value="F:symporter activity"/>
    <property type="evidence" value="ECO:0007669"/>
    <property type="project" value="UniProtKB-KW"/>
</dbReference>
<evidence type="ECO:0000256" key="13">
    <source>
        <dbReference type="SAM" id="Phobius"/>
    </source>
</evidence>
<evidence type="ECO:0000256" key="4">
    <source>
        <dbReference type="ARBA" id="ARBA00022448"/>
    </source>
</evidence>
<feature type="transmembrane region" description="Helical" evidence="13">
    <location>
        <begin position="428"/>
        <end position="450"/>
    </location>
</feature>
<protein>
    <recommendedName>
        <fullName evidence="14">Amino acid transporter transmembrane domain-containing protein</fullName>
    </recommendedName>
</protein>
<evidence type="ECO:0000256" key="12">
    <source>
        <dbReference type="ARBA" id="ARBA00045588"/>
    </source>
</evidence>
<dbReference type="PANTHER" id="PTHR48017">
    <property type="entry name" value="OS05G0424000 PROTEIN-RELATED"/>
    <property type="match status" value="1"/>
</dbReference>
<name>A0AAN9K8Z2_CLITE</name>
<comment type="similarity">
    <text evidence="3">Belongs to the amino acid/polyamine transporter 2 family. Amino acid/auxin permease (AAAP) (TC 2.A.18.1) subfamily.</text>
</comment>
<reference evidence="15 16" key="1">
    <citation type="submission" date="2024-01" db="EMBL/GenBank/DDBJ databases">
        <title>The genomes of 5 underutilized Papilionoideae crops provide insights into root nodulation and disease resistance.</title>
        <authorList>
            <person name="Yuan L."/>
        </authorList>
    </citation>
    <scope>NUCLEOTIDE SEQUENCE [LARGE SCALE GENOMIC DNA]</scope>
    <source>
        <strain evidence="15">LY-2023</strain>
        <tissue evidence="15">Leaf</tissue>
    </source>
</reference>
<comment type="function">
    <text evidence="12">Carrier protein involved in proton-driven auxin influx. Mediates the formation of auxin gradient from developing leaves (site of auxin biosynthesis) to tips by contributing to the loading of auxin in vascular tissues and facilitating acropetal (base to tip) auxin transport within inner tissues of the root apex, and basipetal (tip to base) auxin transport within outer tissues of the root apex. May be involved in lateral roots and nodules formation.</text>
</comment>
<dbReference type="GO" id="GO:0005886">
    <property type="term" value="C:plasma membrane"/>
    <property type="evidence" value="ECO:0007669"/>
    <property type="project" value="UniProtKB-SubCell"/>
</dbReference>
<feature type="transmembrane region" description="Helical" evidence="13">
    <location>
        <begin position="371"/>
        <end position="388"/>
    </location>
</feature>
<dbReference type="InterPro" id="IPR013057">
    <property type="entry name" value="AA_transpt_TM"/>
</dbReference>
<evidence type="ECO:0000313" key="16">
    <source>
        <dbReference type="Proteomes" id="UP001359559"/>
    </source>
</evidence>
<keyword evidence="11" id="KW-0927">Auxin signaling pathway</keyword>
<comment type="subcellular location">
    <subcellularLocation>
        <location evidence="2">Cell membrane</location>
    </subcellularLocation>
    <subcellularLocation>
        <location evidence="1">Endomembrane system</location>
        <topology evidence="1">Multi-pass membrane protein</topology>
    </subcellularLocation>
</comment>
<evidence type="ECO:0000256" key="11">
    <source>
        <dbReference type="ARBA" id="ARBA00023294"/>
    </source>
</evidence>
<feature type="transmembrane region" description="Helical" evidence="13">
    <location>
        <begin position="308"/>
        <end position="330"/>
    </location>
</feature>
<gene>
    <name evidence="15" type="ORF">RJT34_10084</name>
</gene>
<evidence type="ECO:0000256" key="1">
    <source>
        <dbReference type="ARBA" id="ARBA00004127"/>
    </source>
</evidence>
<dbReference type="GO" id="GO:0006865">
    <property type="term" value="P:amino acid transport"/>
    <property type="evidence" value="ECO:0007669"/>
    <property type="project" value="UniProtKB-KW"/>
</dbReference>
<dbReference type="Pfam" id="PF01490">
    <property type="entry name" value="Aa_trans"/>
    <property type="match status" value="1"/>
</dbReference>
<keyword evidence="6 13" id="KW-0812">Transmembrane</keyword>
<evidence type="ECO:0000256" key="2">
    <source>
        <dbReference type="ARBA" id="ARBA00004236"/>
    </source>
</evidence>
<dbReference type="Proteomes" id="UP001359559">
    <property type="component" value="Unassembled WGS sequence"/>
</dbReference>
<evidence type="ECO:0000256" key="10">
    <source>
        <dbReference type="ARBA" id="ARBA00023136"/>
    </source>
</evidence>
<dbReference type="AlphaFoldDB" id="A0AAN9K8Z2"/>
<proteinExistence type="inferred from homology"/>
<accession>A0AAN9K8Z2</accession>
<keyword evidence="16" id="KW-1185">Reference proteome</keyword>
<evidence type="ECO:0000256" key="8">
    <source>
        <dbReference type="ARBA" id="ARBA00022970"/>
    </source>
</evidence>
<feature type="transmembrane region" description="Helical" evidence="13">
    <location>
        <begin position="28"/>
        <end position="47"/>
    </location>
</feature>
<dbReference type="GO" id="GO:0012505">
    <property type="term" value="C:endomembrane system"/>
    <property type="evidence" value="ECO:0007669"/>
    <property type="project" value="UniProtKB-SubCell"/>
</dbReference>
<evidence type="ECO:0000256" key="5">
    <source>
        <dbReference type="ARBA" id="ARBA00022475"/>
    </source>
</evidence>
<feature type="transmembrane region" description="Helical" evidence="13">
    <location>
        <begin position="269"/>
        <end position="288"/>
    </location>
</feature>
<dbReference type="GO" id="GO:0009734">
    <property type="term" value="P:auxin-activated signaling pathway"/>
    <property type="evidence" value="ECO:0007669"/>
    <property type="project" value="UniProtKB-KW"/>
</dbReference>
<keyword evidence="7" id="KW-0769">Symport</keyword>
<feature type="transmembrane region" description="Helical" evidence="13">
    <location>
        <begin position="394"/>
        <end position="416"/>
    </location>
</feature>
<feature type="domain" description="Amino acid transporter transmembrane" evidence="14">
    <location>
        <begin position="22"/>
        <end position="452"/>
    </location>
</feature>
<evidence type="ECO:0000256" key="3">
    <source>
        <dbReference type="ARBA" id="ARBA00005590"/>
    </source>
</evidence>
<dbReference type="EMBL" id="JAYKXN010000002">
    <property type="protein sequence ID" value="KAK7311752.1"/>
    <property type="molecule type" value="Genomic_DNA"/>
</dbReference>
<keyword evidence="8" id="KW-0029">Amino-acid transport</keyword>
<evidence type="ECO:0000256" key="7">
    <source>
        <dbReference type="ARBA" id="ARBA00022847"/>
    </source>
</evidence>
<evidence type="ECO:0000259" key="14">
    <source>
        <dbReference type="Pfam" id="PF01490"/>
    </source>
</evidence>
<evidence type="ECO:0000256" key="9">
    <source>
        <dbReference type="ARBA" id="ARBA00022989"/>
    </source>
</evidence>
<evidence type="ECO:0000256" key="6">
    <source>
        <dbReference type="ARBA" id="ARBA00022692"/>
    </source>
</evidence>
<keyword evidence="10 13" id="KW-0472">Membrane</keyword>